<name>A0A4R5YLL2_9MICO</name>
<evidence type="ECO:0000313" key="2">
    <source>
        <dbReference type="EMBL" id="TDL46156.1"/>
    </source>
</evidence>
<comment type="caution">
    <text evidence="2">The sequence shown here is derived from an EMBL/GenBank/DDBJ whole genome shotgun (WGS) entry which is preliminary data.</text>
</comment>
<evidence type="ECO:0000313" key="3">
    <source>
        <dbReference type="Proteomes" id="UP000295633"/>
    </source>
</evidence>
<feature type="transmembrane region" description="Helical" evidence="1">
    <location>
        <begin position="17"/>
        <end position="38"/>
    </location>
</feature>
<keyword evidence="1" id="KW-1133">Transmembrane helix</keyword>
<accession>A0A4R5YLL2</accession>
<feature type="transmembrane region" description="Helical" evidence="1">
    <location>
        <begin position="88"/>
        <end position="110"/>
    </location>
</feature>
<evidence type="ECO:0000256" key="1">
    <source>
        <dbReference type="SAM" id="Phobius"/>
    </source>
</evidence>
<keyword evidence="1" id="KW-0472">Membrane</keyword>
<organism evidence="2 3">
    <name type="scientific">Microbacterium oleivorans</name>
    <dbReference type="NCBI Taxonomy" id="273677"/>
    <lineage>
        <taxon>Bacteria</taxon>
        <taxon>Bacillati</taxon>
        <taxon>Actinomycetota</taxon>
        <taxon>Actinomycetes</taxon>
        <taxon>Micrococcales</taxon>
        <taxon>Microbacteriaceae</taxon>
        <taxon>Microbacterium</taxon>
    </lineage>
</organism>
<gene>
    <name evidence="2" type="ORF">E2R54_06950</name>
</gene>
<dbReference type="RefSeq" id="WP_133399185.1">
    <property type="nucleotide sequence ID" value="NZ_SMZX01000001.1"/>
</dbReference>
<protein>
    <submittedName>
        <fullName evidence="2">Uncharacterized protein</fullName>
    </submittedName>
</protein>
<dbReference type="Proteomes" id="UP000295633">
    <property type="component" value="Unassembled WGS sequence"/>
</dbReference>
<feature type="transmembrane region" description="Helical" evidence="1">
    <location>
        <begin position="58"/>
        <end position="81"/>
    </location>
</feature>
<dbReference type="EMBL" id="SMZX01000001">
    <property type="protein sequence ID" value="TDL46156.1"/>
    <property type="molecule type" value="Genomic_DNA"/>
</dbReference>
<dbReference type="AlphaFoldDB" id="A0A4R5YLL2"/>
<keyword evidence="1" id="KW-0812">Transmembrane</keyword>
<sequence length="115" mass="11615">MTIGTVPPPARRTGAGAVLAVAVLQVVAIVVTVVLWFFHTVFAGGACAPSCDWATADAAGTLFVSAIAVSILVTVSAAIVARRTGRDFAWVPLVSTALVVAGYLAAAAVFDAAMR</sequence>
<proteinExistence type="predicted"/>
<reference evidence="2 3" key="1">
    <citation type="submission" date="2019-03" db="EMBL/GenBank/DDBJ databases">
        <title>Genome Sequencing and Assembly of Various Microbes Isolated from Partially Reclaimed Soil and Acid Mine Drainage (AMD) Site.</title>
        <authorList>
            <person name="Steinbock B."/>
            <person name="Bechtold R."/>
            <person name="Sevigny J.L."/>
            <person name="Thomas D."/>
            <person name="Cuthill L.R."/>
            <person name="Aveiro Johannsen E.J."/>
            <person name="Thomas K."/>
            <person name="Ghosh A."/>
        </authorList>
    </citation>
    <scope>NUCLEOTIDE SEQUENCE [LARGE SCALE GENOMIC DNA]</scope>
    <source>
        <strain evidence="2 3">F-B2</strain>
    </source>
</reference>